<sequence length="100" mass="11093">MSQIEQILTRSCSRNESSDELNKISSNSHDAFDGIMSGLSSMGNVIFWACDNADYDDKSAREDLRNIGEMLMYLPGIAAALKFNAGEADSVLREARRKKN</sequence>
<dbReference type="RefSeq" id="WP_054688046.1">
    <property type="nucleotide sequence ID" value="NZ_RHWT01000007.1"/>
</dbReference>
<dbReference type="AlphaFoldDB" id="A0A3R8Z0W3"/>
<accession>A0A3R8Z0W3</accession>
<evidence type="ECO:0000313" key="1">
    <source>
        <dbReference type="EMBL" id="RSB31991.1"/>
    </source>
</evidence>
<dbReference type="Proteomes" id="UP000275321">
    <property type="component" value="Unassembled WGS sequence"/>
</dbReference>
<proteinExistence type="predicted"/>
<protein>
    <submittedName>
        <fullName evidence="1">Uncharacterized protein</fullName>
    </submittedName>
</protein>
<evidence type="ECO:0000313" key="2">
    <source>
        <dbReference type="Proteomes" id="UP000275321"/>
    </source>
</evidence>
<reference evidence="1 2" key="1">
    <citation type="submission" date="2018-10" db="EMBL/GenBank/DDBJ databases">
        <title>Transmission dynamics of multidrug resistant bacteria on intensive care unit surfaces.</title>
        <authorList>
            <person name="D'Souza A.W."/>
            <person name="Potter R.F."/>
            <person name="Wallace M."/>
            <person name="Shupe A."/>
            <person name="Patel S."/>
            <person name="Sun S."/>
            <person name="Gul D."/>
            <person name="Kwon J.H."/>
            <person name="Andleeb S."/>
            <person name="Burnham C.-A.D."/>
            <person name="Dantas G."/>
        </authorList>
    </citation>
    <scope>NUCLEOTIDE SEQUENCE [LARGE SCALE GENOMIC DNA]</scope>
    <source>
        <strain evidence="1 2">EC_073</strain>
    </source>
</reference>
<comment type="caution">
    <text evidence="1">The sequence shown here is derived from an EMBL/GenBank/DDBJ whole genome shotgun (WGS) entry which is preliminary data.</text>
</comment>
<dbReference type="EMBL" id="RHWT01000007">
    <property type="protein sequence ID" value="RSB31991.1"/>
    <property type="molecule type" value="Genomic_DNA"/>
</dbReference>
<gene>
    <name evidence="1" type="ORF">EGK68_08090</name>
</gene>
<name>A0A3R8Z0W3_ENTCL</name>
<organism evidence="1 2">
    <name type="scientific">Enterobacter cloacae</name>
    <dbReference type="NCBI Taxonomy" id="550"/>
    <lineage>
        <taxon>Bacteria</taxon>
        <taxon>Pseudomonadati</taxon>
        <taxon>Pseudomonadota</taxon>
        <taxon>Gammaproteobacteria</taxon>
        <taxon>Enterobacterales</taxon>
        <taxon>Enterobacteriaceae</taxon>
        <taxon>Enterobacter</taxon>
        <taxon>Enterobacter cloacae complex</taxon>
    </lineage>
</organism>